<sequence length="72" mass="8225">HLLSCKVQTIIFIQSTGHSRLTGHMYRMCTISEKNLCSEHINCKRHPSRASLSNIIILLFPTISSVKIVFNR</sequence>
<gene>
    <name evidence="1" type="primary">ORF7580</name>
</gene>
<name>A0A0B6Y1J3_9EUPU</name>
<dbReference type="EMBL" id="HACG01002530">
    <property type="protein sequence ID" value="CEK49395.1"/>
    <property type="molecule type" value="Transcribed_RNA"/>
</dbReference>
<feature type="non-terminal residue" evidence="1">
    <location>
        <position position="72"/>
    </location>
</feature>
<accession>A0A0B6Y1J3</accession>
<reference evidence="1" key="1">
    <citation type="submission" date="2014-12" db="EMBL/GenBank/DDBJ databases">
        <title>Insight into the proteome of Arion vulgaris.</title>
        <authorList>
            <person name="Aradska J."/>
            <person name="Bulat T."/>
            <person name="Smidak R."/>
            <person name="Sarate P."/>
            <person name="Gangsoo J."/>
            <person name="Sialana F."/>
            <person name="Bilban M."/>
            <person name="Lubec G."/>
        </authorList>
    </citation>
    <scope>NUCLEOTIDE SEQUENCE</scope>
    <source>
        <tissue evidence="1">Skin</tissue>
    </source>
</reference>
<feature type="non-terminal residue" evidence="1">
    <location>
        <position position="1"/>
    </location>
</feature>
<protein>
    <submittedName>
        <fullName evidence="1">Uncharacterized protein</fullName>
    </submittedName>
</protein>
<proteinExistence type="predicted"/>
<dbReference type="AlphaFoldDB" id="A0A0B6Y1J3"/>
<organism evidence="1">
    <name type="scientific">Arion vulgaris</name>
    <dbReference type="NCBI Taxonomy" id="1028688"/>
    <lineage>
        <taxon>Eukaryota</taxon>
        <taxon>Metazoa</taxon>
        <taxon>Spiralia</taxon>
        <taxon>Lophotrochozoa</taxon>
        <taxon>Mollusca</taxon>
        <taxon>Gastropoda</taxon>
        <taxon>Heterobranchia</taxon>
        <taxon>Euthyneura</taxon>
        <taxon>Panpulmonata</taxon>
        <taxon>Eupulmonata</taxon>
        <taxon>Stylommatophora</taxon>
        <taxon>Helicina</taxon>
        <taxon>Arionoidea</taxon>
        <taxon>Arionidae</taxon>
        <taxon>Arion</taxon>
    </lineage>
</organism>
<evidence type="ECO:0000313" key="1">
    <source>
        <dbReference type="EMBL" id="CEK49395.1"/>
    </source>
</evidence>